<sequence>MKSGLLPLGLDQVTSFRMYILSKIYCYGGKLENKQYSNDLYSLNINSLSSGPVNDMISKWELVLANKSLDIPPNEYRYKSQFSLLPDGSMFFGGGYNEDNPLVAQNVTYNPQKNSWTVMPGPSYNDVKNGGYRQIYSGTAVYLPSVNRIAFYGGRQLNAVLNSNYTYGQFQIANLSYETISEQNPTKKLVESIYGYGFYTELNLDTREWTTPEAGYLLVNNIPLLISDQTVTYHPATRKVVYVGGIRRGSVTMGVAENPGNVLTFDTVNSRWNIQETTGISRPTARLGHTSTMLNTGDDILVYGGMDQPRGEPAPEGILSADYLYTLNLVTFRWTAYERPANSIGPRVYHSAVLVNGTTLFIMFGRKKSETADALVAANDIMLLNVTNMSFLSSLDTYPAPTIVDSATNQTSTKGQSDSQSDNQSDSQSDAHESKGLSTGAIVGIVVGIVAVIAIIALAAIYRKKTRAKEEKIEEIQVDWDVIDGEYREDPPYGGKFSPVSADMSSTVVTPNVYENSGQPYTTYSQALVDSNLIKPDHKDL</sequence>
<evidence type="ECO:0000256" key="3">
    <source>
        <dbReference type="SAM" id="MobiDB-lite"/>
    </source>
</evidence>
<dbReference type="PANTHER" id="PTHR46093:SF3">
    <property type="entry name" value="ACYL-COA-BINDING DOMAIN-CONTAINING PROTEIN 4"/>
    <property type="match status" value="1"/>
</dbReference>
<keyword evidence="4" id="KW-0812">Transmembrane</keyword>
<keyword evidence="4" id="KW-0472">Membrane</keyword>
<protein>
    <recommendedName>
        <fullName evidence="7">Galactose oxidase</fullName>
    </recommendedName>
</protein>
<dbReference type="AlphaFoldDB" id="A0A8H7V2G0"/>
<keyword evidence="6" id="KW-1185">Reference proteome</keyword>
<feature type="compositionally biased region" description="Low complexity" evidence="3">
    <location>
        <begin position="416"/>
        <end position="428"/>
    </location>
</feature>
<name>A0A8H7V2G0_9FUNG</name>
<evidence type="ECO:0000313" key="5">
    <source>
        <dbReference type="EMBL" id="KAG2207696.1"/>
    </source>
</evidence>
<evidence type="ECO:0000256" key="4">
    <source>
        <dbReference type="SAM" id="Phobius"/>
    </source>
</evidence>
<accession>A0A8H7V2G0</accession>
<evidence type="ECO:0008006" key="7">
    <source>
        <dbReference type="Google" id="ProtNLM"/>
    </source>
</evidence>
<reference evidence="5" key="1">
    <citation type="submission" date="2020-12" db="EMBL/GenBank/DDBJ databases">
        <title>Metabolic potential, ecology and presence of endohyphal bacteria is reflected in genomic diversity of Mucoromycotina.</title>
        <authorList>
            <person name="Muszewska A."/>
            <person name="Okrasinska A."/>
            <person name="Steczkiewicz K."/>
            <person name="Drgas O."/>
            <person name="Orlowska M."/>
            <person name="Perlinska-Lenart U."/>
            <person name="Aleksandrzak-Piekarczyk T."/>
            <person name="Szatraj K."/>
            <person name="Zielenkiewicz U."/>
            <person name="Pilsyk S."/>
            <person name="Malc E."/>
            <person name="Mieczkowski P."/>
            <person name="Kruszewska J.S."/>
            <person name="Biernat P."/>
            <person name="Pawlowska J."/>
        </authorList>
    </citation>
    <scope>NUCLEOTIDE SEQUENCE</scope>
    <source>
        <strain evidence="5">WA0000017839</strain>
    </source>
</reference>
<dbReference type="PANTHER" id="PTHR46093">
    <property type="entry name" value="ACYL-COA-BINDING DOMAIN-CONTAINING PROTEIN 5"/>
    <property type="match status" value="1"/>
</dbReference>
<proteinExistence type="predicted"/>
<dbReference type="InterPro" id="IPR015915">
    <property type="entry name" value="Kelch-typ_b-propeller"/>
</dbReference>
<gene>
    <name evidence="5" type="ORF">INT47_011816</name>
</gene>
<dbReference type="Gene3D" id="2.120.10.80">
    <property type="entry name" value="Kelch-type beta propeller"/>
    <property type="match status" value="2"/>
</dbReference>
<dbReference type="Pfam" id="PF24681">
    <property type="entry name" value="Kelch_KLHDC2_KLHL20_DRC7"/>
    <property type="match status" value="1"/>
</dbReference>
<evidence type="ECO:0000313" key="6">
    <source>
        <dbReference type="Proteomes" id="UP000603453"/>
    </source>
</evidence>
<keyword evidence="4" id="KW-1133">Transmembrane helix</keyword>
<feature type="transmembrane region" description="Helical" evidence="4">
    <location>
        <begin position="441"/>
        <end position="462"/>
    </location>
</feature>
<evidence type="ECO:0000256" key="1">
    <source>
        <dbReference type="ARBA" id="ARBA00022441"/>
    </source>
</evidence>
<feature type="region of interest" description="Disordered" evidence="3">
    <location>
        <begin position="406"/>
        <end position="433"/>
    </location>
</feature>
<keyword evidence="2" id="KW-0677">Repeat</keyword>
<keyword evidence="1" id="KW-0880">Kelch repeat</keyword>
<organism evidence="5 6">
    <name type="scientific">Mucor saturninus</name>
    <dbReference type="NCBI Taxonomy" id="64648"/>
    <lineage>
        <taxon>Eukaryota</taxon>
        <taxon>Fungi</taxon>
        <taxon>Fungi incertae sedis</taxon>
        <taxon>Mucoromycota</taxon>
        <taxon>Mucoromycotina</taxon>
        <taxon>Mucoromycetes</taxon>
        <taxon>Mucorales</taxon>
        <taxon>Mucorineae</taxon>
        <taxon>Mucoraceae</taxon>
        <taxon>Mucor</taxon>
    </lineage>
</organism>
<dbReference type="OrthoDB" id="10251809at2759"/>
<comment type="caution">
    <text evidence="5">The sequence shown here is derived from an EMBL/GenBank/DDBJ whole genome shotgun (WGS) entry which is preliminary data.</text>
</comment>
<feature type="compositionally biased region" description="Polar residues" evidence="3">
    <location>
        <begin position="406"/>
        <end position="415"/>
    </location>
</feature>
<dbReference type="Proteomes" id="UP000603453">
    <property type="component" value="Unassembled WGS sequence"/>
</dbReference>
<dbReference type="EMBL" id="JAEPRD010000023">
    <property type="protein sequence ID" value="KAG2207696.1"/>
    <property type="molecule type" value="Genomic_DNA"/>
</dbReference>
<evidence type="ECO:0000256" key="2">
    <source>
        <dbReference type="ARBA" id="ARBA00022737"/>
    </source>
</evidence>
<dbReference type="SUPFAM" id="SSF117281">
    <property type="entry name" value="Kelch motif"/>
    <property type="match status" value="1"/>
</dbReference>